<evidence type="ECO:0000256" key="1">
    <source>
        <dbReference type="ARBA" id="ARBA00022801"/>
    </source>
</evidence>
<evidence type="ECO:0000259" key="4">
    <source>
        <dbReference type="Pfam" id="PF00150"/>
    </source>
</evidence>
<evidence type="ECO:0000313" key="6">
    <source>
        <dbReference type="EMBL" id="VAW88283.1"/>
    </source>
</evidence>
<reference evidence="6" key="1">
    <citation type="submission" date="2018-06" db="EMBL/GenBank/DDBJ databases">
        <authorList>
            <person name="Zhirakovskaya E."/>
        </authorList>
    </citation>
    <scope>NUCLEOTIDE SEQUENCE</scope>
</reference>
<sequence>MFENENLYHRTLYKVILLLVCMLFSHGIYANSSIALYDVFEISASSENEYKNSFDYQEVELVGEFESPHGDIYQVSGFYDGVVNKKNIWRLRFMPSMAGEWKYKVFSLDGKEDTVGHFMVSSTPAQKTNHGHIKVDPEHPQYLIYDDGTPHYWVGGKWFSAKDYGPPKKEGEVNDSVEPNSNVRFAWKSDKQITDYLDLLVKYKHNGVLIKTGLYPLEKDGLSWDLEWIKRGEWLIKEALDRGIYVQINMFDTWSRDKKYWFKNNMDGSGQPFNVWKDEDDHKKRNYIRTLVSRFAAFPNVYWELGNEMEHKPNCGPCFVELSNKKYIPWIKEADPYSLPIGLSEEIWRDADVDIAFLHQTNVLDHLTWTKPVVMNELVRFDPPPSLLNDLYKNLHWRIKGAYKKLFGKPGHRGLWHNDAMNDSELRFAYRRTFWSVFVLGGAGASEATWLQIDEPYSEALHHVMSDHMHLASVVEQHTLTLNKMKPITEAVISGSAKTITRGIEGQVYITYFDAGYDADVRAANVRIKIPEGHYTGAWYNTKSGDVEKFDAMIGSEGASFQHPDFKEDIVLIMINKVSH</sequence>
<proteinExistence type="predicted"/>
<dbReference type="AlphaFoldDB" id="A0A3B0ZJ58"/>
<dbReference type="Gene3D" id="2.60.40.10">
    <property type="entry name" value="Immunoglobulins"/>
    <property type="match status" value="1"/>
</dbReference>
<dbReference type="EMBL" id="UOFO01000143">
    <property type="protein sequence ID" value="VAW88283.1"/>
    <property type="molecule type" value="Genomic_DNA"/>
</dbReference>
<keyword evidence="2" id="KW-0326">Glycosidase</keyword>
<feature type="transmembrane region" description="Helical" evidence="3">
    <location>
        <begin position="12"/>
        <end position="29"/>
    </location>
</feature>
<name>A0A3B0ZJ58_9ZZZZ</name>
<keyword evidence="3" id="KW-1133">Transmembrane helix</keyword>
<dbReference type="Pfam" id="PF00150">
    <property type="entry name" value="Cellulase"/>
    <property type="match status" value="1"/>
</dbReference>
<feature type="domain" description="Glycoside hydrolase family 5" evidence="4">
    <location>
        <begin position="184"/>
        <end position="337"/>
    </location>
</feature>
<keyword evidence="1" id="KW-0378">Hydrolase</keyword>
<keyword evidence="3" id="KW-0472">Membrane</keyword>
<evidence type="ECO:0008006" key="7">
    <source>
        <dbReference type="Google" id="ProtNLM"/>
    </source>
</evidence>
<dbReference type="SUPFAM" id="SSF51445">
    <property type="entry name" value="(Trans)glycosidases"/>
    <property type="match status" value="1"/>
</dbReference>
<feature type="domain" description="DUF5060" evidence="5">
    <location>
        <begin position="36"/>
        <end position="107"/>
    </location>
</feature>
<dbReference type="Gene3D" id="3.20.20.80">
    <property type="entry name" value="Glycosidases"/>
    <property type="match status" value="1"/>
</dbReference>
<protein>
    <recommendedName>
        <fullName evidence="7">DUF5060 domain-containing protein</fullName>
    </recommendedName>
</protein>
<dbReference type="InterPro" id="IPR001547">
    <property type="entry name" value="Glyco_hydro_5"/>
</dbReference>
<accession>A0A3B0ZJ58</accession>
<evidence type="ECO:0000259" key="5">
    <source>
        <dbReference type="Pfam" id="PF16586"/>
    </source>
</evidence>
<dbReference type="GO" id="GO:0000272">
    <property type="term" value="P:polysaccharide catabolic process"/>
    <property type="evidence" value="ECO:0007669"/>
    <property type="project" value="InterPro"/>
</dbReference>
<dbReference type="GO" id="GO:0004553">
    <property type="term" value="F:hydrolase activity, hydrolyzing O-glycosyl compounds"/>
    <property type="evidence" value="ECO:0007669"/>
    <property type="project" value="InterPro"/>
</dbReference>
<dbReference type="InterPro" id="IPR032260">
    <property type="entry name" value="DUF5060"/>
</dbReference>
<gene>
    <name evidence="6" type="ORF">MNBD_GAMMA16-662</name>
</gene>
<evidence type="ECO:0000256" key="3">
    <source>
        <dbReference type="SAM" id="Phobius"/>
    </source>
</evidence>
<dbReference type="InterPro" id="IPR013783">
    <property type="entry name" value="Ig-like_fold"/>
</dbReference>
<dbReference type="InterPro" id="IPR017853">
    <property type="entry name" value="GH"/>
</dbReference>
<evidence type="ECO:0000256" key="2">
    <source>
        <dbReference type="ARBA" id="ARBA00023295"/>
    </source>
</evidence>
<dbReference type="Pfam" id="PF16586">
    <property type="entry name" value="DUF5060"/>
    <property type="match status" value="1"/>
</dbReference>
<keyword evidence="3" id="KW-0812">Transmembrane</keyword>
<organism evidence="6">
    <name type="scientific">hydrothermal vent metagenome</name>
    <dbReference type="NCBI Taxonomy" id="652676"/>
    <lineage>
        <taxon>unclassified sequences</taxon>
        <taxon>metagenomes</taxon>
        <taxon>ecological metagenomes</taxon>
    </lineage>
</organism>